<feature type="transmembrane region" description="Helical" evidence="5">
    <location>
        <begin position="12"/>
        <end position="34"/>
    </location>
</feature>
<dbReference type="SUPFAM" id="SSF103481">
    <property type="entry name" value="Multidrug resistance efflux transporter EmrE"/>
    <property type="match status" value="2"/>
</dbReference>
<reference evidence="8" key="2">
    <citation type="submission" date="2011-04" db="EMBL/GenBank/DDBJ databases">
        <title>The complete genome of chromosome of Treponema succinifaciens DSM 2489.</title>
        <authorList>
            <person name="Lucas S."/>
            <person name="Copeland A."/>
            <person name="Lapidus A."/>
            <person name="Bruce D."/>
            <person name="Goodwin L."/>
            <person name="Pitluck S."/>
            <person name="Peters L."/>
            <person name="Kyrpides N."/>
            <person name="Mavromatis K."/>
            <person name="Ivanova N."/>
            <person name="Ovchinnikova G."/>
            <person name="Teshima H."/>
            <person name="Detter J.C."/>
            <person name="Tapia R."/>
            <person name="Han C."/>
            <person name="Land M."/>
            <person name="Hauser L."/>
            <person name="Markowitz V."/>
            <person name="Cheng J.-F."/>
            <person name="Hugenholtz P."/>
            <person name="Woyke T."/>
            <person name="Wu D."/>
            <person name="Gronow S."/>
            <person name="Wellnitz S."/>
            <person name="Brambilla E."/>
            <person name="Klenk H.-P."/>
            <person name="Eisen J.A."/>
        </authorList>
    </citation>
    <scope>NUCLEOTIDE SEQUENCE [LARGE SCALE GENOMIC DNA]</scope>
    <source>
        <strain evidence="8">ATCC 33096 / DSM 2489 / 6091</strain>
    </source>
</reference>
<dbReference type="GeneID" id="302998936"/>
<dbReference type="InterPro" id="IPR037185">
    <property type="entry name" value="EmrE-like"/>
</dbReference>
<comment type="subcellular location">
    <subcellularLocation>
        <location evidence="1">Membrane</location>
        <topology evidence="1">Multi-pass membrane protein</topology>
    </subcellularLocation>
</comment>
<evidence type="ECO:0000256" key="4">
    <source>
        <dbReference type="ARBA" id="ARBA00023136"/>
    </source>
</evidence>
<protein>
    <recommendedName>
        <fullName evidence="6">EamA domain-containing protein</fullName>
    </recommendedName>
</protein>
<proteinExistence type="predicted"/>
<accession>F2NVW0</accession>
<feature type="transmembrane region" description="Helical" evidence="5">
    <location>
        <begin position="128"/>
        <end position="148"/>
    </location>
</feature>
<dbReference type="InterPro" id="IPR000620">
    <property type="entry name" value="EamA_dom"/>
</dbReference>
<evidence type="ECO:0000259" key="6">
    <source>
        <dbReference type="Pfam" id="PF00892"/>
    </source>
</evidence>
<evidence type="ECO:0000313" key="8">
    <source>
        <dbReference type="Proteomes" id="UP000006852"/>
    </source>
</evidence>
<feature type="transmembrane region" description="Helical" evidence="5">
    <location>
        <begin position="243"/>
        <end position="262"/>
    </location>
</feature>
<feature type="transmembrane region" description="Helical" evidence="5">
    <location>
        <begin position="103"/>
        <end position="121"/>
    </location>
</feature>
<dbReference type="Proteomes" id="UP000006852">
    <property type="component" value="Chromosome"/>
</dbReference>
<evidence type="ECO:0000256" key="1">
    <source>
        <dbReference type="ARBA" id="ARBA00004141"/>
    </source>
</evidence>
<dbReference type="EMBL" id="CP002631">
    <property type="protein sequence ID" value="AEB14687.1"/>
    <property type="molecule type" value="Genomic_DNA"/>
</dbReference>
<dbReference type="Pfam" id="PF00892">
    <property type="entry name" value="EamA"/>
    <property type="match status" value="1"/>
</dbReference>
<gene>
    <name evidence="7" type="ordered locus">Tresu_1796</name>
</gene>
<dbReference type="PANTHER" id="PTHR22911:SF6">
    <property type="entry name" value="SOLUTE CARRIER FAMILY 35 MEMBER G1"/>
    <property type="match status" value="1"/>
</dbReference>
<name>F2NVW0_TRES6</name>
<keyword evidence="2 5" id="KW-0812">Transmembrane</keyword>
<dbReference type="GO" id="GO:0016020">
    <property type="term" value="C:membrane"/>
    <property type="evidence" value="ECO:0007669"/>
    <property type="project" value="UniProtKB-SubCell"/>
</dbReference>
<dbReference type="AlphaFoldDB" id="F2NVW0"/>
<sequence length="299" mass="32935">MENQENLKLGVCWILFSAFGFAVMGLCVRLAGNLPFVQKTLFRNLIAFFVAFSTLYMKAKKDKSVFYVPREAWKFLLLRLAVGSLGIFGNFYALGFMNISDAAMLNKMSPFFAVIASIFILGKKPNFVSAFSLIVVFTGSLFVIKPTFDFVKVFPALFAFVGGMGAGFASCFVRKLHSYNVCGDFIIVFFSLFSSLLAVPFVFFFHASMSLPQVLILLCAGLGAACGQFGMTNAYFNAPASKISIYDYSNIVFAGILGFVFLDQVPDIFSVAGYFIIIGTAILVFIYNSKNAAKRQSEN</sequence>
<dbReference type="KEGG" id="tsu:Tresu_1796"/>
<dbReference type="RefSeq" id="WP_013701968.1">
    <property type="nucleotide sequence ID" value="NC_015385.1"/>
</dbReference>
<evidence type="ECO:0000313" key="7">
    <source>
        <dbReference type="EMBL" id="AEB14687.1"/>
    </source>
</evidence>
<feature type="transmembrane region" description="Helical" evidence="5">
    <location>
        <begin position="154"/>
        <end position="173"/>
    </location>
</feature>
<evidence type="ECO:0000256" key="3">
    <source>
        <dbReference type="ARBA" id="ARBA00022989"/>
    </source>
</evidence>
<dbReference type="HOGENOM" id="CLU_032828_0_1_12"/>
<feature type="transmembrane region" description="Helical" evidence="5">
    <location>
        <begin position="77"/>
        <end position="97"/>
    </location>
</feature>
<feature type="domain" description="EamA" evidence="6">
    <location>
        <begin position="9"/>
        <end position="144"/>
    </location>
</feature>
<keyword evidence="4 5" id="KW-0472">Membrane</keyword>
<keyword evidence="3 5" id="KW-1133">Transmembrane helix</keyword>
<dbReference type="PANTHER" id="PTHR22911">
    <property type="entry name" value="ACYL-MALONYL CONDENSING ENZYME-RELATED"/>
    <property type="match status" value="1"/>
</dbReference>
<organism evidence="7 8">
    <name type="scientific">Treponema succinifaciens (strain ATCC 33096 / DSM 2489 / 6091)</name>
    <dbReference type="NCBI Taxonomy" id="869209"/>
    <lineage>
        <taxon>Bacteria</taxon>
        <taxon>Pseudomonadati</taxon>
        <taxon>Spirochaetota</taxon>
        <taxon>Spirochaetia</taxon>
        <taxon>Spirochaetales</taxon>
        <taxon>Treponemataceae</taxon>
        <taxon>Treponema</taxon>
    </lineage>
</organism>
<reference evidence="7 8" key="1">
    <citation type="journal article" date="2011" name="Stand. Genomic Sci.">
        <title>Complete genome sequence of Treponema succinifaciens type strain (6091).</title>
        <authorList>
            <person name="Han C."/>
            <person name="Gronow S."/>
            <person name="Teshima H."/>
            <person name="Lapidus A."/>
            <person name="Nolan M."/>
            <person name="Lucas S."/>
            <person name="Hammon N."/>
            <person name="Deshpande S."/>
            <person name="Cheng J.F."/>
            <person name="Zeytun A."/>
            <person name="Tapia R."/>
            <person name="Goodwin L."/>
            <person name="Pitluck S."/>
            <person name="Liolios K."/>
            <person name="Pagani I."/>
            <person name="Ivanova N."/>
            <person name="Mavromatis K."/>
            <person name="Mikhailova N."/>
            <person name="Huntemann M."/>
            <person name="Pati A."/>
            <person name="Chen A."/>
            <person name="Palaniappan K."/>
            <person name="Land M."/>
            <person name="Hauser L."/>
            <person name="Brambilla E.M."/>
            <person name="Rohde M."/>
            <person name="Goker M."/>
            <person name="Woyke T."/>
            <person name="Bristow J."/>
            <person name="Eisen J.A."/>
            <person name="Markowitz V."/>
            <person name="Hugenholtz P."/>
            <person name="Kyrpides N.C."/>
            <person name="Klenk H.P."/>
            <person name="Detter J.C."/>
        </authorList>
    </citation>
    <scope>NUCLEOTIDE SEQUENCE [LARGE SCALE GENOMIC DNA]</scope>
    <source>
        <strain evidence="8">ATCC 33096 / DSM 2489 / 6091</strain>
    </source>
</reference>
<feature type="transmembrane region" description="Helical" evidence="5">
    <location>
        <begin position="185"/>
        <end position="205"/>
    </location>
</feature>
<feature type="transmembrane region" description="Helical" evidence="5">
    <location>
        <begin position="268"/>
        <end position="287"/>
    </location>
</feature>
<evidence type="ECO:0000256" key="2">
    <source>
        <dbReference type="ARBA" id="ARBA00022692"/>
    </source>
</evidence>
<dbReference type="eggNOG" id="COG0697">
    <property type="taxonomic scope" value="Bacteria"/>
</dbReference>
<feature type="transmembrane region" description="Helical" evidence="5">
    <location>
        <begin position="40"/>
        <end position="57"/>
    </location>
</feature>
<keyword evidence="8" id="KW-1185">Reference proteome</keyword>
<feature type="transmembrane region" description="Helical" evidence="5">
    <location>
        <begin position="211"/>
        <end position="231"/>
    </location>
</feature>
<dbReference type="OrthoDB" id="5148831at2"/>
<evidence type="ECO:0000256" key="5">
    <source>
        <dbReference type="SAM" id="Phobius"/>
    </source>
</evidence>